<dbReference type="InterPro" id="IPR024961">
    <property type="entry name" value="T2SS_GspC_N"/>
</dbReference>
<comment type="caution">
    <text evidence="12">The sequence shown here is derived from an EMBL/GenBank/DDBJ whole genome shotgun (WGS) entry which is preliminary data.</text>
</comment>
<evidence type="ECO:0000256" key="3">
    <source>
        <dbReference type="ARBA" id="ARBA00022475"/>
    </source>
</evidence>
<feature type="compositionally biased region" description="Low complexity" evidence="9">
    <location>
        <begin position="235"/>
        <end position="249"/>
    </location>
</feature>
<evidence type="ECO:0000256" key="9">
    <source>
        <dbReference type="SAM" id="MobiDB-lite"/>
    </source>
</evidence>
<accession>A0A5C7SF56</accession>
<feature type="domain" description="Type II secretion system protein GspC N-terminal" evidence="11">
    <location>
        <begin position="102"/>
        <end position="226"/>
    </location>
</feature>
<evidence type="ECO:0000313" key="13">
    <source>
        <dbReference type="Proteomes" id="UP000321192"/>
    </source>
</evidence>
<evidence type="ECO:0000256" key="4">
    <source>
        <dbReference type="ARBA" id="ARBA00022519"/>
    </source>
</evidence>
<proteinExistence type="predicted"/>
<keyword evidence="6" id="KW-0653">Protein transport</keyword>
<dbReference type="EMBL" id="SSFD01000273">
    <property type="protein sequence ID" value="TXH81566.1"/>
    <property type="molecule type" value="Genomic_DNA"/>
</dbReference>
<sequence length="293" mass="29923">MATGNGKWVTGSRGPHWRNPPAGFRLRQNSTPGQSPAHTAPVRPHPLPITPSPFDTFTRNTSRLTLLALCTAYPMKLPERLASSRVPWQRAARLGPLLAWSLALAVTAWVAADLFWRFSAPRAVALPVAAQADPQAAAQAIASRHLMGSAGASGQAAAAVTPSRYAAHAVVTGADGRPGWAILSIDGGPQQGFVEGQPIQPGTTLARVRAESVDIATGGATQTIALAPRGGGGNPSSAPTAPASSPAPALGMTASQEFGGDATDPAPRSDAAQRTLAPGLPIRIPASPPTPSP</sequence>
<evidence type="ECO:0000259" key="11">
    <source>
        <dbReference type="Pfam" id="PF11356"/>
    </source>
</evidence>
<organism evidence="12 13">
    <name type="scientific">Thauera aminoaromatica</name>
    <dbReference type="NCBI Taxonomy" id="164330"/>
    <lineage>
        <taxon>Bacteria</taxon>
        <taxon>Pseudomonadati</taxon>
        <taxon>Pseudomonadota</taxon>
        <taxon>Betaproteobacteria</taxon>
        <taxon>Rhodocyclales</taxon>
        <taxon>Zoogloeaceae</taxon>
        <taxon>Thauera</taxon>
    </lineage>
</organism>
<evidence type="ECO:0000256" key="7">
    <source>
        <dbReference type="ARBA" id="ARBA00022989"/>
    </source>
</evidence>
<keyword evidence="2" id="KW-0813">Transport</keyword>
<evidence type="ECO:0000256" key="8">
    <source>
        <dbReference type="ARBA" id="ARBA00023136"/>
    </source>
</evidence>
<dbReference type="Proteomes" id="UP000321192">
    <property type="component" value="Unassembled WGS sequence"/>
</dbReference>
<keyword evidence="4" id="KW-0997">Cell inner membrane</keyword>
<dbReference type="GO" id="GO:0015031">
    <property type="term" value="P:protein transport"/>
    <property type="evidence" value="ECO:0007669"/>
    <property type="project" value="UniProtKB-KW"/>
</dbReference>
<keyword evidence="5 10" id="KW-0812">Transmembrane</keyword>
<evidence type="ECO:0000256" key="2">
    <source>
        <dbReference type="ARBA" id="ARBA00022448"/>
    </source>
</evidence>
<dbReference type="GO" id="GO:0005886">
    <property type="term" value="C:plasma membrane"/>
    <property type="evidence" value="ECO:0007669"/>
    <property type="project" value="UniProtKB-SubCell"/>
</dbReference>
<evidence type="ECO:0000256" key="1">
    <source>
        <dbReference type="ARBA" id="ARBA00004533"/>
    </source>
</evidence>
<dbReference type="AlphaFoldDB" id="A0A5C7SF56"/>
<evidence type="ECO:0000256" key="10">
    <source>
        <dbReference type="SAM" id="Phobius"/>
    </source>
</evidence>
<evidence type="ECO:0000256" key="6">
    <source>
        <dbReference type="ARBA" id="ARBA00022927"/>
    </source>
</evidence>
<keyword evidence="7 10" id="KW-1133">Transmembrane helix</keyword>
<dbReference type="Pfam" id="PF11356">
    <property type="entry name" value="T2SSC"/>
    <property type="match status" value="1"/>
</dbReference>
<keyword evidence="3" id="KW-1003">Cell membrane</keyword>
<gene>
    <name evidence="12" type="ORF">E6Q80_17050</name>
</gene>
<evidence type="ECO:0000313" key="12">
    <source>
        <dbReference type="EMBL" id="TXH81566.1"/>
    </source>
</evidence>
<protein>
    <recommendedName>
        <fullName evidence="11">Type II secretion system protein GspC N-terminal domain-containing protein</fullName>
    </recommendedName>
</protein>
<feature type="region of interest" description="Disordered" evidence="9">
    <location>
        <begin position="226"/>
        <end position="293"/>
    </location>
</feature>
<feature type="region of interest" description="Disordered" evidence="9">
    <location>
        <begin position="1"/>
        <end position="49"/>
    </location>
</feature>
<feature type="transmembrane region" description="Helical" evidence="10">
    <location>
        <begin position="97"/>
        <end position="116"/>
    </location>
</feature>
<evidence type="ECO:0000256" key="5">
    <source>
        <dbReference type="ARBA" id="ARBA00022692"/>
    </source>
</evidence>
<reference evidence="12 13" key="1">
    <citation type="submission" date="2018-09" db="EMBL/GenBank/DDBJ databases">
        <title>Metagenome Assembled Genomes from an Advanced Water Purification Facility.</title>
        <authorList>
            <person name="Stamps B.W."/>
            <person name="Spear J.R."/>
        </authorList>
    </citation>
    <scope>NUCLEOTIDE SEQUENCE [LARGE SCALE GENOMIC DNA]</scope>
    <source>
        <strain evidence="12">Bin_27_1</strain>
    </source>
</reference>
<name>A0A5C7SF56_THASP</name>
<comment type="subcellular location">
    <subcellularLocation>
        <location evidence="1">Cell inner membrane</location>
    </subcellularLocation>
</comment>
<feature type="compositionally biased region" description="Polar residues" evidence="9">
    <location>
        <begin position="27"/>
        <end position="37"/>
    </location>
</feature>
<keyword evidence="8 10" id="KW-0472">Membrane</keyword>